<dbReference type="GO" id="GO:0016020">
    <property type="term" value="C:membrane"/>
    <property type="evidence" value="ECO:0007669"/>
    <property type="project" value="UniProtKB-SubCell"/>
</dbReference>
<dbReference type="GO" id="GO:0071944">
    <property type="term" value="C:cell periphery"/>
    <property type="evidence" value="ECO:0007669"/>
    <property type="project" value="UniProtKB-ARBA"/>
</dbReference>
<evidence type="ECO:0000256" key="6">
    <source>
        <dbReference type="SAM" id="Phobius"/>
    </source>
</evidence>
<reference evidence="7 8" key="1">
    <citation type="submission" date="2019-12" db="EMBL/GenBank/DDBJ databases">
        <authorList>
            <person name="Floudas D."/>
            <person name="Bentzer J."/>
            <person name="Ahren D."/>
            <person name="Johansson T."/>
            <person name="Persson P."/>
            <person name="Tunlid A."/>
        </authorList>
    </citation>
    <scope>NUCLEOTIDE SEQUENCE [LARGE SCALE GENOMIC DNA]</scope>
    <source>
        <strain evidence="7 8">CBS 102.39</strain>
    </source>
</reference>
<evidence type="ECO:0000256" key="2">
    <source>
        <dbReference type="ARBA" id="ARBA00022692"/>
    </source>
</evidence>
<dbReference type="PANTHER" id="PTHR15549">
    <property type="entry name" value="PAIRED IMMUNOGLOBULIN-LIKE TYPE 2 RECEPTOR"/>
    <property type="match status" value="1"/>
</dbReference>
<comment type="subcellular location">
    <subcellularLocation>
        <location evidence="1">Membrane</location>
        <topology evidence="1">Single-pass membrane protein</topology>
    </subcellularLocation>
</comment>
<sequence>MTERLVGRDWWGTSARVQRYGALDHRDRCYCHYSFSSSFKTPAGTRIVLKCTVPQGNGSMSMISFVDGKMDTQVMRQSRDNTAFYDDVWFDSNFTAGPHELVIQNTGGALDSPFQLDRFIVTGSVIPVSAQPGVPTTTTQSSTSSTSQGRTTSISKSSSSPSSIAGLVTVTESSTTFTLIIATDGSVQTLGVAPSTGSGSHSSRNTGAIVGGVLGGIACLLFLVLILLRIRRRNSMVPTQHLAQRKGSEANGHK</sequence>
<keyword evidence="8" id="KW-1185">Reference proteome</keyword>
<feature type="transmembrane region" description="Helical" evidence="6">
    <location>
        <begin position="208"/>
        <end position="228"/>
    </location>
</feature>
<dbReference type="PANTHER" id="PTHR15549:SF30">
    <property type="entry name" value="MID2 DOMAIN-CONTAINING PROTEIN"/>
    <property type="match status" value="1"/>
</dbReference>
<evidence type="ECO:0000313" key="8">
    <source>
        <dbReference type="Proteomes" id="UP000521872"/>
    </source>
</evidence>
<evidence type="ECO:0000256" key="3">
    <source>
        <dbReference type="ARBA" id="ARBA00022989"/>
    </source>
</evidence>
<accession>A0A8H4QR30</accession>
<evidence type="ECO:0000256" key="1">
    <source>
        <dbReference type="ARBA" id="ARBA00004167"/>
    </source>
</evidence>
<organism evidence="7 8">
    <name type="scientific">Agrocybe pediades</name>
    <dbReference type="NCBI Taxonomy" id="84607"/>
    <lineage>
        <taxon>Eukaryota</taxon>
        <taxon>Fungi</taxon>
        <taxon>Dikarya</taxon>
        <taxon>Basidiomycota</taxon>
        <taxon>Agaricomycotina</taxon>
        <taxon>Agaricomycetes</taxon>
        <taxon>Agaricomycetidae</taxon>
        <taxon>Agaricales</taxon>
        <taxon>Agaricineae</taxon>
        <taxon>Strophariaceae</taxon>
        <taxon>Agrocybe</taxon>
    </lineage>
</organism>
<feature type="compositionally biased region" description="Low complexity" evidence="5">
    <location>
        <begin position="136"/>
        <end position="163"/>
    </location>
</feature>
<proteinExistence type="predicted"/>
<keyword evidence="3 6" id="KW-1133">Transmembrane helix</keyword>
<feature type="region of interest" description="Disordered" evidence="5">
    <location>
        <begin position="131"/>
        <end position="163"/>
    </location>
</feature>
<keyword evidence="4 6" id="KW-0472">Membrane</keyword>
<name>A0A8H4QR30_9AGAR</name>
<dbReference type="EMBL" id="JAACJL010000034">
    <property type="protein sequence ID" value="KAF4615664.1"/>
    <property type="molecule type" value="Genomic_DNA"/>
</dbReference>
<evidence type="ECO:0000313" key="7">
    <source>
        <dbReference type="EMBL" id="KAF4615664.1"/>
    </source>
</evidence>
<gene>
    <name evidence="7" type="ORF">D9613_012538</name>
</gene>
<evidence type="ECO:0000256" key="4">
    <source>
        <dbReference type="ARBA" id="ARBA00023136"/>
    </source>
</evidence>
<dbReference type="AlphaFoldDB" id="A0A8H4QR30"/>
<evidence type="ECO:0000256" key="5">
    <source>
        <dbReference type="SAM" id="MobiDB-lite"/>
    </source>
</evidence>
<dbReference type="InterPro" id="IPR051694">
    <property type="entry name" value="Immunoregulatory_rcpt-like"/>
</dbReference>
<dbReference type="Proteomes" id="UP000521872">
    <property type="component" value="Unassembled WGS sequence"/>
</dbReference>
<keyword evidence="2 6" id="KW-0812">Transmembrane</keyword>
<protein>
    <submittedName>
        <fullName evidence="7">Uncharacterized protein</fullName>
    </submittedName>
</protein>
<comment type="caution">
    <text evidence="7">The sequence shown here is derived from an EMBL/GenBank/DDBJ whole genome shotgun (WGS) entry which is preliminary data.</text>
</comment>